<protein>
    <submittedName>
        <fullName evidence="2">Uncharacterized protein</fullName>
    </submittedName>
</protein>
<keyword evidence="1" id="KW-0472">Membrane</keyword>
<evidence type="ECO:0000256" key="1">
    <source>
        <dbReference type="SAM" id="Phobius"/>
    </source>
</evidence>
<evidence type="ECO:0000313" key="3">
    <source>
        <dbReference type="Proteomes" id="UP000254554"/>
    </source>
</evidence>
<dbReference type="STRING" id="1094715.GCA_000236165_01830"/>
<dbReference type="AlphaFoldDB" id="A0A377G725"/>
<dbReference type="Proteomes" id="UP000254554">
    <property type="component" value="Unassembled WGS sequence"/>
</dbReference>
<reference evidence="2 3" key="1">
    <citation type="submission" date="2018-06" db="EMBL/GenBank/DDBJ databases">
        <authorList>
            <consortium name="Pathogen Informatics"/>
            <person name="Doyle S."/>
        </authorList>
    </citation>
    <scope>NUCLEOTIDE SEQUENCE [LARGE SCALE GENOMIC DNA]</scope>
    <source>
        <strain evidence="2 3">NCTC11370</strain>
    </source>
</reference>
<keyword evidence="1" id="KW-0812">Transmembrane</keyword>
<name>A0A377G725_9GAMM</name>
<dbReference type="EMBL" id="UGGT01000001">
    <property type="protein sequence ID" value="STO20533.1"/>
    <property type="molecule type" value="Genomic_DNA"/>
</dbReference>
<keyword evidence="3" id="KW-1185">Reference proteome</keyword>
<feature type="transmembrane region" description="Helical" evidence="1">
    <location>
        <begin position="21"/>
        <end position="44"/>
    </location>
</feature>
<proteinExistence type="predicted"/>
<accession>A0A377G725</accession>
<gene>
    <name evidence="2" type="ORF">NCTC11370_00591</name>
</gene>
<keyword evidence="1" id="KW-1133">Transmembrane helix</keyword>
<evidence type="ECO:0000313" key="2">
    <source>
        <dbReference type="EMBL" id="STO20533.1"/>
    </source>
</evidence>
<feature type="transmembrane region" description="Helical" evidence="1">
    <location>
        <begin position="50"/>
        <end position="73"/>
    </location>
</feature>
<organism evidence="2 3">
    <name type="scientific">Fluoribacter dumoffii</name>
    <dbReference type="NCBI Taxonomy" id="463"/>
    <lineage>
        <taxon>Bacteria</taxon>
        <taxon>Pseudomonadati</taxon>
        <taxon>Pseudomonadota</taxon>
        <taxon>Gammaproteobacteria</taxon>
        <taxon>Legionellales</taxon>
        <taxon>Legionellaceae</taxon>
        <taxon>Fluoribacter</taxon>
    </lineage>
</organism>
<sequence>MLGASRESKGDCSKHPMTGPLPASSTGFSLIFIFSHYSLWVFFLHSGCCFIFLLYLNPLVCLHTFFLVIQIACRHRLSTTPSMVIKMDKHEAPTTCSVMNGINFLHNQSSANKLKVYKKRSLGKINNPKNML</sequence>